<protein>
    <recommendedName>
        <fullName evidence="4">Lipoprotein</fullName>
    </recommendedName>
</protein>
<feature type="signal peptide" evidence="1">
    <location>
        <begin position="1"/>
        <end position="22"/>
    </location>
</feature>
<dbReference type="AlphaFoldDB" id="A0A7S8HEN1"/>
<dbReference type="RefSeq" id="WP_239673410.1">
    <property type="nucleotide sequence ID" value="NZ_CP049742.1"/>
</dbReference>
<sequence length="172" mass="19405">MRNKWFLALSISLACIFITACSEESAQTTAIKDVLQAQFSAPDLELAEIISEMKQIDSETHSVQKLDEYNKNVYGNYFVEDAFVSFIGSNGYAYAQTATMNNHTLNLENVEITQDKDFPELYNFVADVIVDKDTADEVQTEVEGKVSFSKKEEDKIEAIKYTNDNGLSEVLR</sequence>
<keyword evidence="1" id="KW-0732">Signal</keyword>
<name>A0A7S8HEN1_9BACI</name>
<evidence type="ECO:0008006" key="4">
    <source>
        <dbReference type="Google" id="ProtNLM"/>
    </source>
</evidence>
<dbReference type="EMBL" id="CP049742">
    <property type="protein sequence ID" value="QPC45892.1"/>
    <property type="molecule type" value="Genomic_DNA"/>
</dbReference>
<evidence type="ECO:0000256" key="1">
    <source>
        <dbReference type="SAM" id="SignalP"/>
    </source>
</evidence>
<evidence type="ECO:0000313" key="3">
    <source>
        <dbReference type="Proteomes" id="UP000593626"/>
    </source>
</evidence>
<proteinExistence type="predicted"/>
<dbReference type="PROSITE" id="PS51257">
    <property type="entry name" value="PROKAR_LIPOPROTEIN"/>
    <property type="match status" value="1"/>
</dbReference>
<gene>
    <name evidence="2" type="ORF">G8O30_02420</name>
</gene>
<accession>A0A7S8HEN1</accession>
<evidence type="ECO:0000313" key="2">
    <source>
        <dbReference type="EMBL" id="QPC45892.1"/>
    </source>
</evidence>
<keyword evidence="3" id="KW-1185">Reference proteome</keyword>
<dbReference type="Proteomes" id="UP000593626">
    <property type="component" value="Chromosome"/>
</dbReference>
<organism evidence="2 3">
    <name type="scientific">Mangrovibacillus cuniculi</name>
    <dbReference type="NCBI Taxonomy" id="2593652"/>
    <lineage>
        <taxon>Bacteria</taxon>
        <taxon>Bacillati</taxon>
        <taxon>Bacillota</taxon>
        <taxon>Bacilli</taxon>
        <taxon>Bacillales</taxon>
        <taxon>Bacillaceae</taxon>
        <taxon>Mangrovibacillus</taxon>
    </lineage>
</organism>
<dbReference type="KEGG" id="mcui:G8O30_02420"/>
<reference evidence="2 3" key="1">
    <citation type="submission" date="2019-07" db="EMBL/GenBank/DDBJ databases">
        <title>Genome sequence of 2 isolates from Red Sea Mangroves.</title>
        <authorList>
            <person name="Sefrji F."/>
            <person name="Michoud G."/>
            <person name="Merlino G."/>
            <person name="Daffonchio D."/>
        </authorList>
    </citation>
    <scope>NUCLEOTIDE SEQUENCE [LARGE SCALE GENOMIC DNA]</scope>
    <source>
        <strain evidence="2 3">R1DC41</strain>
    </source>
</reference>
<feature type="chain" id="PRO_5038754046" description="Lipoprotein" evidence="1">
    <location>
        <begin position="23"/>
        <end position="172"/>
    </location>
</feature>